<organism evidence="1 2">
    <name type="scientific">Bdellovibrio reynosensis</name>
    <dbReference type="NCBI Taxonomy" id="2835041"/>
    <lineage>
        <taxon>Bacteria</taxon>
        <taxon>Pseudomonadati</taxon>
        <taxon>Bdellovibrionota</taxon>
        <taxon>Bdellovibrionia</taxon>
        <taxon>Bdellovibrionales</taxon>
        <taxon>Pseudobdellovibrionaceae</taxon>
        <taxon>Bdellovibrio</taxon>
    </lineage>
</organism>
<dbReference type="RefSeq" id="WP_243538377.1">
    <property type="nucleotide sequence ID" value="NZ_CP093442.1"/>
</dbReference>
<reference evidence="1" key="1">
    <citation type="submission" date="2022-03" db="EMBL/GenBank/DDBJ databases">
        <title>Genome Identification and Characterization of new species Bdellovibrio reynosense LBG001 sp. nov. from a Mexico soil sample.</title>
        <authorList>
            <person name="Camilli A."/>
            <person name="Ajao Y."/>
            <person name="Guo X."/>
        </authorList>
    </citation>
    <scope>NUCLEOTIDE SEQUENCE</scope>
    <source>
        <strain evidence="1">LBG001</strain>
    </source>
</reference>
<evidence type="ECO:0000313" key="1">
    <source>
        <dbReference type="EMBL" id="UOF01773.1"/>
    </source>
</evidence>
<name>A0ABY4CA92_9BACT</name>
<gene>
    <name evidence="1" type="ORF">MNR06_02245</name>
</gene>
<evidence type="ECO:0000313" key="2">
    <source>
        <dbReference type="Proteomes" id="UP000830116"/>
    </source>
</evidence>
<sequence length="95" mass="10079">MSKIIAVQDLISAGSSLNDESGGYLLWFMESIEIENKILAQARLSHGNTAANLANVANAIALARIAVDRGECSVAQYEASLSPMLKSIEALLVDT</sequence>
<accession>A0ABY4CA92</accession>
<dbReference type="EMBL" id="CP093442">
    <property type="protein sequence ID" value="UOF01773.1"/>
    <property type="molecule type" value="Genomic_DNA"/>
</dbReference>
<keyword evidence="2" id="KW-1185">Reference proteome</keyword>
<protein>
    <submittedName>
        <fullName evidence="1">Uncharacterized protein</fullName>
    </submittedName>
</protein>
<dbReference type="Proteomes" id="UP000830116">
    <property type="component" value="Chromosome"/>
</dbReference>
<proteinExistence type="predicted"/>